<evidence type="ECO:0000313" key="2">
    <source>
        <dbReference type="Proteomes" id="UP000321304"/>
    </source>
</evidence>
<reference evidence="1 2" key="1">
    <citation type="submission" date="2019-06" db="EMBL/GenBank/DDBJ databases">
        <title>Genomic Encyclopedia of Type Strains, Phase IV (KMG-V): Genome sequencing to study the core and pangenomes of soil and plant-associated prokaryotes.</title>
        <authorList>
            <person name="Whitman W."/>
        </authorList>
    </citation>
    <scope>NUCLEOTIDE SEQUENCE [LARGE SCALE GENOMIC DNA]</scope>
    <source>
        <strain evidence="1 2">BR 10355</strain>
    </source>
</reference>
<accession>A0A560LKD8</accession>
<name>A0A560LKD8_9BRAD</name>
<proteinExistence type="predicted"/>
<protein>
    <submittedName>
        <fullName evidence="1">Uncharacterized protein</fullName>
    </submittedName>
</protein>
<sequence length="33" mass="3979">MIRKSAKRFSEKIMLIQRANTFGTAMLFRRYGR</sequence>
<organism evidence="1 2">
    <name type="scientific">Bradyrhizobium macuxiense</name>
    <dbReference type="NCBI Taxonomy" id="1755647"/>
    <lineage>
        <taxon>Bacteria</taxon>
        <taxon>Pseudomonadati</taxon>
        <taxon>Pseudomonadota</taxon>
        <taxon>Alphaproteobacteria</taxon>
        <taxon>Hyphomicrobiales</taxon>
        <taxon>Nitrobacteraceae</taxon>
        <taxon>Bradyrhizobium</taxon>
    </lineage>
</organism>
<evidence type="ECO:0000313" key="1">
    <source>
        <dbReference type="EMBL" id="TWB95968.1"/>
    </source>
</evidence>
<dbReference type="EMBL" id="VITY01000008">
    <property type="protein sequence ID" value="TWB95968.1"/>
    <property type="molecule type" value="Genomic_DNA"/>
</dbReference>
<dbReference type="AlphaFoldDB" id="A0A560LKD8"/>
<dbReference type="Proteomes" id="UP000321304">
    <property type="component" value="Unassembled WGS sequence"/>
</dbReference>
<keyword evidence="2" id="KW-1185">Reference proteome</keyword>
<gene>
    <name evidence="1" type="ORF">FBZ93_1087</name>
</gene>
<comment type="caution">
    <text evidence="1">The sequence shown here is derived from an EMBL/GenBank/DDBJ whole genome shotgun (WGS) entry which is preliminary data.</text>
</comment>